<evidence type="ECO:0000259" key="1">
    <source>
        <dbReference type="Pfam" id="PF09500"/>
    </source>
</evidence>
<proteinExistence type="predicted"/>
<dbReference type="InterPro" id="IPR012660">
    <property type="entry name" value="YiiD_C"/>
</dbReference>
<evidence type="ECO:0000313" key="3">
    <source>
        <dbReference type="Proteomes" id="UP000185999"/>
    </source>
</evidence>
<dbReference type="OrthoDB" id="572024at2"/>
<feature type="domain" description="Thioesterase putative" evidence="1">
    <location>
        <begin position="12"/>
        <end position="142"/>
    </location>
</feature>
<dbReference type="Gene3D" id="3.10.129.10">
    <property type="entry name" value="Hotdog Thioesterase"/>
    <property type="match status" value="1"/>
</dbReference>
<reference evidence="3" key="1">
    <citation type="submission" date="2017-01" db="EMBL/GenBank/DDBJ databases">
        <authorList>
            <person name="Varghese N."/>
            <person name="Submissions S."/>
        </authorList>
    </citation>
    <scope>NUCLEOTIDE SEQUENCE [LARGE SCALE GENOMIC DNA]</scope>
    <source>
        <strain evidence="3">DSM 22306</strain>
    </source>
</reference>
<organism evidence="2 3">
    <name type="scientific">Neptunomonas antarctica</name>
    <dbReference type="NCBI Taxonomy" id="619304"/>
    <lineage>
        <taxon>Bacteria</taxon>
        <taxon>Pseudomonadati</taxon>
        <taxon>Pseudomonadota</taxon>
        <taxon>Gammaproteobacteria</taxon>
        <taxon>Oceanospirillales</taxon>
        <taxon>Oceanospirillaceae</taxon>
        <taxon>Neptunomonas</taxon>
    </lineage>
</organism>
<evidence type="ECO:0000313" key="2">
    <source>
        <dbReference type="EMBL" id="SIS93947.1"/>
    </source>
</evidence>
<dbReference type="AlphaFoldDB" id="A0A1N7N6D0"/>
<dbReference type="SUPFAM" id="SSF54637">
    <property type="entry name" value="Thioesterase/thiol ester dehydrase-isomerase"/>
    <property type="match status" value="1"/>
</dbReference>
<sequence length="157" mass="17142">MISTLTEMQDAAELEYVLQQTIPASKTLELTVVSLASGRIRLEAPVAPSNVNIHGTAFAGSIYSISSLAAWGLIFYSLQEAMIIADLVISEATIRYRHPIVDRIIAEASITEDKHDRFIADLEKNGKARLVVEVKISDEAGHQATNTLTLFASNKTQ</sequence>
<accession>A0A1N7N6D0</accession>
<keyword evidence="3" id="KW-1185">Reference proteome</keyword>
<dbReference type="STRING" id="619304.SAMN05421760_10889"/>
<dbReference type="EMBL" id="FTOE01000008">
    <property type="protein sequence ID" value="SIS93947.1"/>
    <property type="molecule type" value="Genomic_DNA"/>
</dbReference>
<dbReference type="Proteomes" id="UP000185999">
    <property type="component" value="Unassembled WGS sequence"/>
</dbReference>
<dbReference type="NCBIfam" id="TIGR02447">
    <property type="entry name" value="yiiD_Cterm"/>
    <property type="match status" value="1"/>
</dbReference>
<dbReference type="InterPro" id="IPR029069">
    <property type="entry name" value="HotDog_dom_sf"/>
</dbReference>
<gene>
    <name evidence="2" type="ORF">SAMN05421760_10889</name>
</gene>
<dbReference type="RefSeq" id="WP_143773577.1">
    <property type="nucleotide sequence ID" value="NZ_FTOE01000008.1"/>
</dbReference>
<dbReference type="Pfam" id="PF09500">
    <property type="entry name" value="YiiD_C"/>
    <property type="match status" value="1"/>
</dbReference>
<name>A0A1N7N6D0_9GAMM</name>
<protein>
    <submittedName>
        <fullName evidence="2">Thioesterase domain-containing protein, putative</fullName>
    </submittedName>
</protein>